<keyword evidence="1" id="KW-0175">Coiled coil</keyword>
<organism evidence="2 3">
    <name type="scientific">Candidatus Woesebacteria bacterium RBG_13_34_9</name>
    <dbReference type="NCBI Taxonomy" id="1802477"/>
    <lineage>
        <taxon>Bacteria</taxon>
        <taxon>Candidatus Woeseibacteriota</taxon>
    </lineage>
</organism>
<name>A0A1F7X620_9BACT</name>
<accession>A0A1F7X620</accession>
<feature type="coiled-coil region" evidence="1">
    <location>
        <begin position="33"/>
        <end position="63"/>
    </location>
</feature>
<evidence type="ECO:0000256" key="1">
    <source>
        <dbReference type="SAM" id="Coils"/>
    </source>
</evidence>
<dbReference type="Proteomes" id="UP000179219">
    <property type="component" value="Unassembled WGS sequence"/>
</dbReference>
<protein>
    <recommendedName>
        <fullName evidence="4">Methyltransferase</fullName>
    </recommendedName>
</protein>
<proteinExistence type="predicted"/>
<reference evidence="2 3" key="1">
    <citation type="journal article" date="2016" name="Nat. Commun.">
        <title>Thousands of microbial genomes shed light on interconnected biogeochemical processes in an aquifer system.</title>
        <authorList>
            <person name="Anantharaman K."/>
            <person name="Brown C.T."/>
            <person name="Hug L.A."/>
            <person name="Sharon I."/>
            <person name="Castelle C.J."/>
            <person name="Probst A.J."/>
            <person name="Thomas B.C."/>
            <person name="Singh A."/>
            <person name="Wilkins M.J."/>
            <person name="Karaoz U."/>
            <person name="Brodie E.L."/>
            <person name="Williams K.H."/>
            <person name="Hubbard S.S."/>
            <person name="Banfield J.F."/>
        </authorList>
    </citation>
    <scope>NUCLEOTIDE SEQUENCE [LARGE SCALE GENOMIC DNA]</scope>
</reference>
<dbReference type="EMBL" id="MGFP01000010">
    <property type="protein sequence ID" value="OGM10467.1"/>
    <property type="molecule type" value="Genomic_DNA"/>
</dbReference>
<dbReference type="InterPro" id="IPR029063">
    <property type="entry name" value="SAM-dependent_MTases_sf"/>
</dbReference>
<evidence type="ECO:0000313" key="2">
    <source>
        <dbReference type="EMBL" id="OGM10467.1"/>
    </source>
</evidence>
<gene>
    <name evidence="2" type="ORF">A2159_00460</name>
</gene>
<comment type="caution">
    <text evidence="2">The sequence shown here is derived from an EMBL/GenBank/DDBJ whole genome shotgun (WGS) entry which is preliminary data.</text>
</comment>
<sequence length="270" mass="31761">MLPLRTLINPKIFAHIILQSKNEEFFSKGKKLKKDLKVKKDSLLELISNLESLIKKLKIKRKETEWGEYYQDNNYSTIAIRDKYKKVKKYLELTRTSKNVWDLGANDGYFSRIASSKNILTVSIDNDEEAVEKNYQIAKKENDAYLLPIFLDLNNPTPSFGWAGEERDSLFKRGPCECIFALALIHHLAITNNLPFDHIARFFSLMGRWLIIEFVAKDDSQVKKMLTLREDIFSKYTKEGFEKSFLAYFKIVRSDKIKDTERYLYLMRIK</sequence>
<evidence type="ECO:0008006" key="4">
    <source>
        <dbReference type="Google" id="ProtNLM"/>
    </source>
</evidence>
<dbReference type="SUPFAM" id="SSF53335">
    <property type="entry name" value="S-adenosyl-L-methionine-dependent methyltransferases"/>
    <property type="match status" value="1"/>
</dbReference>
<dbReference type="Gene3D" id="3.40.50.150">
    <property type="entry name" value="Vaccinia Virus protein VP39"/>
    <property type="match status" value="1"/>
</dbReference>
<evidence type="ECO:0000313" key="3">
    <source>
        <dbReference type="Proteomes" id="UP000179219"/>
    </source>
</evidence>
<dbReference type="AlphaFoldDB" id="A0A1F7X620"/>